<gene>
    <name evidence="2" type="ORF">AMECASPLE_023207</name>
</gene>
<dbReference type="EMBL" id="JAHRIP010030336">
    <property type="protein sequence ID" value="MEQ2292447.1"/>
    <property type="molecule type" value="Genomic_DNA"/>
</dbReference>
<organism evidence="2 3">
    <name type="scientific">Ameca splendens</name>
    <dbReference type="NCBI Taxonomy" id="208324"/>
    <lineage>
        <taxon>Eukaryota</taxon>
        <taxon>Metazoa</taxon>
        <taxon>Chordata</taxon>
        <taxon>Craniata</taxon>
        <taxon>Vertebrata</taxon>
        <taxon>Euteleostomi</taxon>
        <taxon>Actinopterygii</taxon>
        <taxon>Neopterygii</taxon>
        <taxon>Teleostei</taxon>
        <taxon>Neoteleostei</taxon>
        <taxon>Acanthomorphata</taxon>
        <taxon>Ovalentaria</taxon>
        <taxon>Atherinomorphae</taxon>
        <taxon>Cyprinodontiformes</taxon>
        <taxon>Goodeidae</taxon>
        <taxon>Ameca</taxon>
    </lineage>
</organism>
<comment type="caution">
    <text evidence="2">The sequence shown here is derived from an EMBL/GenBank/DDBJ whole genome shotgun (WGS) entry which is preliminary data.</text>
</comment>
<feature type="region of interest" description="Disordered" evidence="1">
    <location>
        <begin position="63"/>
        <end position="113"/>
    </location>
</feature>
<name>A0ABV0YFF4_9TELE</name>
<evidence type="ECO:0000313" key="2">
    <source>
        <dbReference type="EMBL" id="MEQ2292447.1"/>
    </source>
</evidence>
<evidence type="ECO:0000313" key="3">
    <source>
        <dbReference type="Proteomes" id="UP001469553"/>
    </source>
</evidence>
<sequence length="133" mass="14601">MGRTAYRVQSLTTAPVSKDSPLDTIDILRGQRPCGSHGVAHLASIMGEGRACHCIGQSQSCRQLGSGWENPAPQRREEMPPGGEVHRQAGTEPAQQRKPGPCRPKWGSENNKEQLIQVNTCIQSTCAREERRD</sequence>
<reference evidence="2 3" key="1">
    <citation type="submission" date="2021-06" db="EMBL/GenBank/DDBJ databases">
        <authorList>
            <person name="Palmer J.M."/>
        </authorList>
    </citation>
    <scope>NUCLEOTIDE SEQUENCE [LARGE SCALE GENOMIC DNA]</scope>
    <source>
        <strain evidence="2 3">AS_MEX2019</strain>
        <tissue evidence="2">Muscle</tissue>
    </source>
</reference>
<keyword evidence="3" id="KW-1185">Reference proteome</keyword>
<dbReference type="Proteomes" id="UP001469553">
    <property type="component" value="Unassembled WGS sequence"/>
</dbReference>
<feature type="compositionally biased region" description="Basic and acidic residues" evidence="1">
    <location>
        <begin position="74"/>
        <end position="89"/>
    </location>
</feature>
<evidence type="ECO:0000256" key="1">
    <source>
        <dbReference type="SAM" id="MobiDB-lite"/>
    </source>
</evidence>
<proteinExistence type="predicted"/>
<protein>
    <submittedName>
        <fullName evidence="2">Uncharacterized protein</fullName>
    </submittedName>
</protein>
<accession>A0ABV0YFF4</accession>